<dbReference type="InterPro" id="IPR001478">
    <property type="entry name" value="PDZ"/>
</dbReference>
<dbReference type="GO" id="GO:0005096">
    <property type="term" value="F:GTPase activator activity"/>
    <property type="evidence" value="ECO:0007669"/>
    <property type="project" value="InterPro"/>
</dbReference>
<dbReference type="CDD" id="cd06710">
    <property type="entry name" value="PDZ_RGS12-like"/>
    <property type="match status" value="1"/>
</dbReference>
<dbReference type="GO" id="GO:0005737">
    <property type="term" value="C:cytoplasm"/>
    <property type="evidence" value="ECO:0007669"/>
    <property type="project" value="TreeGrafter"/>
</dbReference>
<dbReference type="SMART" id="SM00228">
    <property type="entry name" value="PDZ"/>
    <property type="match status" value="1"/>
</dbReference>
<dbReference type="InterPro" id="IPR036034">
    <property type="entry name" value="PDZ_sf"/>
</dbReference>
<dbReference type="Pfam" id="PF00595">
    <property type="entry name" value="PDZ"/>
    <property type="match status" value="1"/>
</dbReference>
<dbReference type="AlphaFoldDB" id="A0A3B4VC90"/>
<dbReference type="SUPFAM" id="SSF50156">
    <property type="entry name" value="PDZ domain-like"/>
    <property type="match status" value="1"/>
</dbReference>
<reference evidence="2" key="2">
    <citation type="submission" date="2025-09" db="UniProtKB">
        <authorList>
            <consortium name="Ensembl"/>
        </authorList>
    </citation>
    <scope>IDENTIFICATION</scope>
</reference>
<sequence>MLTNGRIVLGVEVIRGRAGYGFTISGQRPCLLSGILEGSPADLVGLKQGDRIMAINGTDVSTALHEAVVQLIGSCKGPLRLVVHADGRIMGNPILNDAKFGIGPKSGIFQKAGVLTPILGITGLNYHHLSDIK</sequence>
<protein>
    <recommendedName>
        <fullName evidence="1">PDZ domain-containing protein</fullName>
    </recommendedName>
</protein>
<dbReference type="Ensembl" id="ENSSDUT00000028039.1">
    <property type="protein sequence ID" value="ENSSDUP00000027555.1"/>
    <property type="gene ID" value="ENSSDUG00000019934.1"/>
</dbReference>
<accession>A0A3B4VC90</accession>
<dbReference type="Gene3D" id="2.30.42.10">
    <property type="match status" value="1"/>
</dbReference>
<keyword evidence="3" id="KW-1185">Reference proteome</keyword>
<dbReference type="STRING" id="41447.ENSSDUP00000027555"/>
<dbReference type="InterPro" id="IPR046995">
    <property type="entry name" value="RGS10/12/14-like"/>
</dbReference>
<dbReference type="Proteomes" id="UP000261420">
    <property type="component" value="Unplaced"/>
</dbReference>
<reference evidence="2" key="1">
    <citation type="submission" date="2025-08" db="UniProtKB">
        <authorList>
            <consortium name="Ensembl"/>
        </authorList>
    </citation>
    <scope>IDENTIFICATION</scope>
</reference>
<dbReference type="PROSITE" id="PS50106">
    <property type="entry name" value="PDZ"/>
    <property type="match status" value="1"/>
</dbReference>
<dbReference type="GO" id="GO:0005634">
    <property type="term" value="C:nucleus"/>
    <property type="evidence" value="ECO:0007669"/>
    <property type="project" value="TreeGrafter"/>
</dbReference>
<feature type="domain" description="PDZ" evidence="1">
    <location>
        <begin position="10"/>
        <end position="87"/>
    </location>
</feature>
<evidence type="ECO:0000313" key="2">
    <source>
        <dbReference type="Ensembl" id="ENSSDUP00000027555.1"/>
    </source>
</evidence>
<dbReference type="GO" id="GO:0008277">
    <property type="term" value="P:regulation of G protein-coupled receptor signaling pathway"/>
    <property type="evidence" value="ECO:0007669"/>
    <property type="project" value="TreeGrafter"/>
</dbReference>
<evidence type="ECO:0000313" key="3">
    <source>
        <dbReference type="Proteomes" id="UP000261420"/>
    </source>
</evidence>
<evidence type="ECO:0000259" key="1">
    <source>
        <dbReference type="PROSITE" id="PS50106"/>
    </source>
</evidence>
<proteinExistence type="predicted"/>
<organism evidence="2 3">
    <name type="scientific">Seriola dumerili</name>
    <name type="common">Greater amberjack</name>
    <name type="synonym">Caranx dumerili</name>
    <dbReference type="NCBI Taxonomy" id="41447"/>
    <lineage>
        <taxon>Eukaryota</taxon>
        <taxon>Metazoa</taxon>
        <taxon>Chordata</taxon>
        <taxon>Craniata</taxon>
        <taxon>Vertebrata</taxon>
        <taxon>Euteleostomi</taxon>
        <taxon>Actinopterygii</taxon>
        <taxon>Neopterygii</taxon>
        <taxon>Teleostei</taxon>
        <taxon>Neoteleostei</taxon>
        <taxon>Acanthomorphata</taxon>
        <taxon>Carangaria</taxon>
        <taxon>Carangiformes</taxon>
        <taxon>Carangidae</taxon>
        <taxon>Seriola</taxon>
    </lineage>
</organism>
<dbReference type="PANTHER" id="PTHR45945">
    <property type="entry name" value="REGULATOR OF G-PROTEIN SIGNALING LOCO"/>
    <property type="match status" value="1"/>
</dbReference>
<name>A0A3B4VC90_SERDU</name>
<dbReference type="GeneTree" id="ENSGT00940000164407"/>
<dbReference type="GO" id="GO:0005886">
    <property type="term" value="C:plasma membrane"/>
    <property type="evidence" value="ECO:0007669"/>
    <property type="project" value="TreeGrafter"/>
</dbReference>
<dbReference type="PANTHER" id="PTHR45945:SF1">
    <property type="entry name" value="REGULATOR OF G-PROTEIN SIGNALING 12"/>
    <property type="match status" value="1"/>
</dbReference>